<dbReference type="InterPro" id="IPR000172">
    <property type="entry name" value="GMC_OxRdtase_N"/>
</dbReference>
<dbReference type="RefSeq" id="WP_188178513.1">
    <property type="nucleotide sequence ID" value="NZ_JACVVD010000026.1"/>
</dbReference>
<dbReference type="AlphaFoldDB" id="A0A926KWU0"/>
<dbReference type="InterPro" id="IPR051473">
    <property type="entry name" value="P2Ox-like"/>
</dbReference>
<comment type="similarity">
    <text evidence="2">Belongs to the GMC oxidoreductase family.</text>
</comment>
<keyword evidence="5" id="KW-0560">Oxidoreductase</keyword>
<name>A0A926KWU0_9BACL</name>
<evidence type="ECO:0000256" key="5">
    <source>
        <dbReference type="ARBA" id="ARBA00023002"/>
    </source>
</evidence>
<dbReference type="Proteomes" id="UP000650466">
    <property type="component" value="Unassembled WGS sequence"/>
</dbReference>
<evidence type="ECO:0000313" key="8">
    <source>
        <dbReference type="EMBL" id="MBD0384753.1"/>
    </source>
</evidence>
<evidence type="ECO:0000259" key="6">
    <source>
        <dbReference type="Pfam" id="PF00732"/>
    </source>
</evidence>
<proteinExistence type="inferred from homology"/>
<evidence type="ECO:0000259" key="7">
    <source>
        <dbReference type="Pfam" id="PF05199"/>
    </source>
</evidence>
<dbReference type="GO" id="GO:0050660">
    <property type="term" value="F:flavin adenine dinucleotide binding"/>
    <property type="evidence" value="ECO:0007669"/>
    <property type="project" value="InterPro"/>
</dbReference>
<dbReference type="SUPFAM" id="SSF54373">
    <property type="entry name" value="FAD-linked reductases, C-terminal domain"/>
    <property type="match status" value="1"/>
</dbReference>
<keyword evidence="9" id="KW-1185">Reference proteome</keyword>
<gene>
    <name evidence="8" type="ORF">ICC18_32510</name>
</gene>
<evidence type="ECO:0000256" key="3">
    <source>
        <dbReference type="ARBA" id="ARBA00022630"/>
    </source>
</evidence>
<comment type="caution">
    <text evidence="8">The sequence shown here is derived from an EMBL/GenBank/DDBJ whole genome shotgun (WGS) entry which is preliminary data.</text>
</comment>
<feature type="domain" description="Glucose-methanol-choline oxidoreductase C-terminal" evidence="7">
    <location>
        <begin position="417"/>
        <end position="537"/>
    </location>
</feature>
<dbReference type="InterPro" id="IPR036188">
    <property type="entry name" value="FAD/NAD-bd_sf"/>
</dbReference>
<dbReference type="PANTHER" id="PTHR42784">
    <property type="entry name" value="PYRANOSE 2-OXIDASE"/>
    <property type="match status" value="1"/>
</dbReference>
<dbReference type="PANTHER" id="PTHR42784:SF1">
    <property type="entry name" value="PYRANOSE 2-OXIDASE"/>
    <property type="match status" value="1"/>
</dbReference>
<dbReference type="Gene3D" id="3.50.50.60">
    <property type="entry name" value="FAD/NAD(P)-binding domain"/>
    <property type="match status" value="2"/>
</dbReference>
<evidence type="ECO:0000256" key="4">
    <source>
        <dbReference type="ARBA" id="ARBA00022827"/>
    </source>
</evidence>
<organism evidence="8 9">
    <name type="scientific">Paenibacillus sedimenti</name>
    <dbReference type="NCBI Taxonomy" id="2770274"/>
    <lineage>
        <taxon>Bacteria</taxon>
        <taxon>Bacillati</taxon>
        <taxon>Bacillota</taxon>
        <taxon>Bacilli</taxon>
        <taxon>Bacillales</taxon>
        <taxon>Paenibacillaceae</taxon>
        <taxon>Paenibacillus</taxon>
    </lineage>
</organism>
<protein>
    <submittedName>
        <fullName evidence="8">GMC family oxidoreductase</fullName>
    </submittedName>
</protein>
<dbReference type="EMBL" id="JACVVD010000026">
    <property type="protein sequence ID" value="MBD0384753.1"/>
    <property type="molecule type" value="Genomic_DNA"/>
</dbReference>
<dbReference type="SUPFAM" id="SSF51905">
    <property type="entry name" value="FAD/NAD(P)-binding domain"/>
    <property type="match status" value="1"/>
</dbReference>
<dbReference type="InterPro" id="IPR007867">
    <property type="entry name" value="GMC_OxRtase_C"/>
</dbReference>
<keyword evidence="4" id="KW-0274">FAD</keyword>
<evidence type="ECO:0000313" key="9">
    <source>
        <dbReference type="Proteomes" id="UP000650466"/>
    </source>
</evidence>
<dbReference type="Pfam" id="PF05199">
    <property type="entry name" value="GMC_oxred_C"/>
    <property type="match status" value="1"/>
</dbReference>
<feature type="domain" description="Glucose-methanol-choline oxidoreductase N-terminal" evidence="6">
    <location>
        <begin position="168"/>
        <end position="344"/>
    </location>
</feature>
<sequence>MKVWVAHEKDTLRTIANKNHLQLEELTALNPCIESPDQNIAGKPVYLPSLSDFTMRHVDAIPTCTVSTDYINNWIPLTSLEDMAKTDYDVLIVGTGAGGGAVLWRLCEQWQKQGKRIGIIDRGDMVLQSHARNIPTMNGERLTKYFNYVSRPLPGSAAEYPGARQLFALGGRTLFWYTFTMRMHLSDLMKWPIPIDELETYYQIAEQTMNVTGEFTTESSYTEMLLNRLWSKGYATAEKIIMAADLTPQSYGRVHTDVFYSSISFFAKALNMLTPFDLAVNARAVQILHDQGKATGVKVMSRDKNSYILKAKTIVLSASTFETPRLLLHSGIKSRALGHYLTNHSFMIGTGTMSRTEFPAALGTLGIMISQTPEKPYQVLMAGPGDFYWYQTYEVKPLTAEVGATFFCYGKVESRYENRITLNPYKLDEYGVPEIQVHFSFSEEDQAVIRKMEEGIKQIASAAGIILISRNGRPAICLMPRGDLHHDSGTCRIGDDPLTSAADQYGQIRGVSGLYVADNSALPSIGSENPTLTTVALSIRTADHIVANSRSNTTLSIKIT</sequence>
<dbReference type="Pfam" id="PF00732">
    <property type="entry name" value="GMC_oxred_N"/>
    <property type="match status" value="1"/>
</dbReference>
<reference evidence="8" key="1">
    <citation type="submission" date="2020-09" db="EMBL/GenBank/DDBJ databases">
        <title>Draft Genome Sequence of Paenibacillus sp. WST5.</title>
        <authorList>
            <person name="Bao Z."/>
        </authorList>
    </citation>
    <scope>NUCLEOTIDE SEQUENCE</scope>
    <source>
        <strain evidence="8">WST5</strain>
    </source>
</reference>
<dbReference type="GO" id="GO:0016614">
    <property type="term" value="F:oxidoreductase activity, acting on CH-OH group of donors"/>
    <property type="evidence" value="ECO:0007669"/>
    <property type="project" value="InterPro"/>
</dbReference>
<keyword evidence="3" id="KW-0285">Flavoprotein</keyword>
<evidence type="ECO:0000256" key="2">
    <source>
        <dbReference type="ARBA" id="ARBA00010790"/>
    </source>
</evidence>
<accession>A0A926KWU0</accession>
<evidence type="ECO:0000256" key="1">
    <source>
        <dbReference type="ARBA" id="ARBA00001974"/>
    </source>
</evidence>
<comment type="cofactor">
    <cofactor evidence="1">
        <name>FAD</name>
        <dbReference type="ChEBI" id="CHEBI:57692"/>
    </cofactor>
</comment>